<keyword evidence="4" id="KW-0732">Signal</keyword>
<evidence type="ECO:0000313" key="9">
    <source>
        <dbReference type="EMBL" id="EPZ36282.1"/>
    </source>
</evidence>
<proteinExistence type="inferred from homology"/>
<dbReference type="OrthoDB" id="759142at2759"/>
<evidence type="ECO:0000256" key="4">
    <source>
        <dbReference type="ARBA" id="ARBA00022729"/>
    </source>
</evidence>
<keyword evidence="5 7" id="KW-1133">Transmembrane helix</keyword>
<dbReference type="GO" id="GO:0016020">
    <property type="term" value="C:membrane"/>
    <property type="evidence" value="ECO:0007669"/>
    <property type="project" value="UniProtKB-SubCell"/>
</dbReference>
<feature type="transmembrane region" description="Helical" evidence="7">
    <location>
        <begin position="123"/>
        <end position="143"/>
    </location>
</feature>
<evidence type="ECO:0000256" key="1">
    <source>
        <dbReference type="ARBA" id="ARBA00004479"/>
    </source>
</evidence>
<comment type="subcellular location">
    <subcellularLocation>
        <location evidence="1">Membrane</location>
        <topology evidence="1">Single-pass type I membrane protein</topology>
    </subcellularLocation>
</comment>
<evidence type="ECO:0000259" key="8">
    <source>
        <dbReference type="SMART" id="SM01190"/>
    </source>
</evidence>
<dbReference type="GO" id="GO:0006888">
    <property type="term" value="P:endoplasmic reticulum to Golgi vesicle-mediated transport"/>
    <property type="evidence" value="ECO:0007669"/>
    <property type="project" value="EnsemblFungi"/>
</dbReference>
<dbReference type="PANTHER" id="PTHR22811">
    <property type="entry name" value="TRANSMEMBRANE EMP24 DOMAIN-CONTAINING PROTEIN"/>
    <property type="match status" value="1"/>
</dbReference>
<organism evidence="9 10">
    <name type="scientific">Rozella allomycis (strain CSF55)</name>
    <dbReference type="NCBI Taxonomy" id="988480"/>
    <lineage>
        <taxon>Eukaryota</taxon>
        <taxon>Fungi</taxon>
        <taxon>Fungi incertae sedis</taxon>
        <taxon>Cryptomycota</taxon>
        <taxon>Cryptomycota incertae sedis</taxon>
        <taxon>Rozella</taxon>
    </lineage>
</organism>
<keyword evidence="3 7" id="KW-0812">Transmembrane</keyword>
<dbReference type="SMART" id="SM01190">
    <property type="entry name" value="EMP24_GP25L"/>
    <property type="match status" value="1"/>
</dbReference>
<dbReference type="EMBL" id="KE560603">
    <property type="protein sequence ID" value="EPZ36282.1"/>
    <property type="molecule type" value="Genomic_DNA"/>
</dbReference>
<gene>
    <name evidence="9" type="ORF">O9G_003440</name>
</gene>
<protein>
    <submittedName>
        <fullName evidence="9">GOLD domain-containing protein</fullName>
    </submittedName>
</protein>
<keyword evidence="10" id="KW-1185">Reference proteome</keyword>
<dbReference type="InterPro" id="IPR009038">
    <property type="entry name" value="GOLD_dom"/>
</dbReference>
<accession>A0A075B4L8</accession>
<evidence type="ECO:0000313" key="10">
    <source>
        <dbReference type="Proteomes" id="UP000030755"/>
    </source>
</evidence>
<keyword evidence="6 7" id="KW-0472">Membrane</keyword>
<dbReference type="Proteomes" id="UP000030755">
    <property type="component" value="Unassembled WGS sequence"/>
</dbReference>
<evidence type="ECO:0000256" key="6">
    <source>
        <dbReference type="ARBA" id="ARBA00023136"/>
    </source>
</evidence>
<evidence type="ECO:0000256" key="7">
    <source>
        <dbReference type="SAM" id="Phobius"/>
    </source>
</evidence>
<evidence type="ECO:0000256" key="3">
    <source>
        <dbReference type="ARBA" id="ARBA00022692"/>
    </source>
</evidence>
<name>A0A075B4L8_ROZAC</name>
<dbReference type="GO" id="GO:0030134">
    <property type="term" value="C:COPII-coated ER to Golgi transport vesicle"/>
    <property type="evidence" value="ECO:0007669"/>
    <property type="project" value="EnsemblFungi"/>
</dbReference>
<dbReference type="Pfam" id="PF01105">
    <property type="entry name" value="EMP24_GP25L"/>
    <property type="match status" value="1"/>
</dbReference>
<dbReference type="InterPro" id="IPR015720">
    <property type="entry name" value="Emp24-like"/>
</dbReference>
<evidence type="ECO:0000256" key="2">
    <source>
        <dbReference type="ARBA" id="ARBA00007104"/>
    </source>
</evidence>
<dbReference type="HOGENOM" id="CLU_066963_3_0_1"/>
<dbReference type="AlphaFoldDB" id="A0A075B4L8"/>
<feature type="domain" description="GOLD" evidence="8">
    <location>
        <begin position="2"/>
        <end position="148"/>
    </location>
</feature>
<sequence length="153" mass="17906">MTIDAYVSDGTSQIWSKYDLKDQTNFSFRTHGEPRDYKFCTKNVMENGYSSGPTMKIQMELIVETGYDMFEKPNANEKIKPIEEELIRLESVMANIVDTLSYQEQREVKLRDTNESTNERVKWFSTLSLLTLFGLGVWQVLYLKSFFKSKKIL</sequence>
<comment type="similarity">
    <text evidence="2">Belongs to the EMP24/GP25L family.</text>
</comment>
<reference evidence="9 10" key="1">
    <citation type="journal article" date="2013" name="Curr. Biol.">
        <title>Shared signatures of parasitism and phylogenomics unite Cryptomycota and microsporidia.</title>
        <authorList>
            <person name="James T.Y."/>
            <person name="Pelin A."/>
            <person name="Bonen L."/>
            <person name="Ahrendt S."/>
            <person name="Sain D."/>
            <person name="Corradi N."/>
            <person name="Stajich J.E."/>
        </authorList>
    </citation>
    <scope>NUCLEOTIDE SEQUENCE [LARGE SCALE GENOMIC DNA]</scope>
    <source>
        <strain evidence="9 10">CSF55</strain>
    </source>
</reference>
<evidence type="ECO:0000256" key="5">
    <source>
        <dbReference type="ARBA" id="ARBA00022989"/>
    </source>
</evidence>
<dbReference type="STRING" id="988480.A0A075B4L8"/>